<dbReference type="Proteomes" id="UP000250235">
    <property type="component" value="Unassembled WGS sequence"/>
</dbReference>
<feature type="region of interest" description="Disordered" evidence="1">
    <location>
        <begin position="142"/>
        <end position="190"/>
    </location>
</feature>
<keyword evidence="3" id="KW-1185">Reference proteome</keyword>
<dbReference type="EMBL" id="KV003940">
    <property type="protein sequence ID" value="KZV36062.1"/>
    <property type="molecule type" value="Genomic_DNA"/>
</dbReference>
<evidence type="ECO:0000313" key="3">
    <source>
        <dbReference type="Proteomes" id="UP000250235"/>
    </source>
</evidence>
<evidence type="ECO:0000313" key="2">
    <source>
        <dbReference type="EMBL" id="KZV36062.1"/>
    </source>
</evidence>
<proteinExistence type="predicted"/>
<sequence length="190" mass="21006">MVRNPAARKLLAQRPATMRAAAQHHRPPIARPARDVEAPLARRELPPCATRVSTDQQRSDCAGRGQRANLKNLALIPLSGIRIMPPGETAEEHRINSRETINTIDNKTIDIHRVFKTLPCWHLCLAPTGITRTRLFSVDCGRNRQSGPRPETRLLHQPALEGLTRSAQTDSPRRIGQKRFPAQGGGGGGY</sequence>
<reference evidence="2 3" key="1">
    <citation type="journal article" date="2015" name="Proc. Natl. Acad. Sci. U.S.A.">
        <title>The resurrection genome of Boea hygrometrica: A blueprint for survival of dehydration.</title>
        <authorList>
            <person name="Xiao L."/>
            <person name="Yang G."/>
            <person name="Zhang L."/>
            <person name="Yang X."/>
            <person name="Zhao S."/>
            <person name="Ji Z."/>
            <person name="Zhou Q."/>
            <person name="Hu M."/>
            <person name="Wang Y."/>
            <person name="Chen M."/>
            <person name="Xu Y."/>
            <person name="Jin H."/>
            <person name="Xiao X."/>
            <person name="Hu G."/>
            <person name="Bao F."/>
            <person name="Hu Y."/>
            <person name="Wan P."/>
            <person name="Li L."/>
            <person name="Deng X."/>
            <person name="Kuang T."/>
            <person name="Xiang C."/>
            <person name="Zhu J.K."/>
            <person name="Oliver M.J."/>
            <person name="He Y."/>
        </authorList>
    </citation>
    <scope>NUCLEOTIDE SEQUENCE [LARGE SCALE GENOMIC DNA]</scope>
    <source>
        <strain evidence="3">cv. XS01</strain>
    </source>
</reference>
<evidence type="ECO:0000256" key="1">
    <source>
        <dbReference type="SAM" id="MobiDB-lite"/>
    </source>
</evidence>
<protein>
    <submittedName>
        <fullName evidence="2">Uncharacterized protein</fullName>
    </submittedName>
</protein>
<accession>A0A2Z7BN31</accession>
<organism evidence="2 3">
    <name type="scientific">Dorcoceras hygrometricum</name>
    <dbReference type="NCBI Taxonomy" id="472368"/>
    <lineage>
        <taxon>Eukaryota</taxon>
        <taxon>Viridiplantae</taxon>
        <taxon>Streptophyta</taxon>
        <taxon>Embryophyta</taxon>
        <taxon>Tracheophyta</taxon>
        <taxon>Spermatophyta</taxon>
        <taxon>Magnoliopsida</taxon>
        <taxon>eudicotyledons</taxon>
        <taxon>Gunneridae</taxon>
        <taxon>Pentapetalae</taxon>
        <taxon>asterids</taxon>
        <taxon>lamiids</taxon>
        <taxon>Lamiales</taxon>
        <taxon>Gesneriaceae</taxon>
        <taxon>Didymocarpoideae</taxon>
        <taxon>Trichosporeae</taxon>
        <taxon>Loxocarpinae</taxon>
        <taxon>Dorcoceras</taxon>
    </lineage>
</organism>
<name>A0A2Z7BN31_9LAMI</name>
<dbReference type="AlphaFoldDB" id="A0A2Z7BN31"/>
<gene>
    <name evidence="2" type="ORF">F511_29995</name>
</gene>